<dbReference type="Proteomes" id="UP000249363">
    <property type="component" value="Unassembled WGS sequence"/>
</dbReference>
<organism evidence="1 2">
    <name type="scientific">Talaromyces amestolkiae</name>
    <dbReference type="NCBI Taxonomy" id="1196081"/>
    <lineage>
        <taxon>Eukaryota</taxon>
        <taxon>Fungi</taxon>
        <taxon>Dikarya</taxon>
        <taxon>Ascomycota</taxon>
        <taxon>Pezizomycotina</taxon>
        <taxon>Eurotiomycetes</taxon>
        <taxon>Eurotiomycetidae</taxon>
        <taxon>Eurotiales</taxon>
        <taxon>Trichocomaceae</taxon>
        <taxon>Talaromyces</taxon>
        <taxon>Talaromyces sect. Talaromyces</taxon>
    </lineage>
</organism>
<evidence type="ECO:0000313" key="1">
    <source>
        <dbReference type="EMBL" id="RAO64684.1"/>
    </source>
</evidence>
<dbReference type="GeneID" id="63789913"/>
<dbReference type="RefSeq" id="XP_040729201.1">
    <property type="nucleotide sequence ID" value="XM_040879602.1"/>
</dbReference>
<comment type="caution">
    <text evidence="1">The sequence shown here is derived from an EMBL/GenBank/DDBJ whole genome shotgun (WGS) entry which is preliminary data.</text>
</comment>
<dbReference type="STRING" id="1196081.A0A364KMA9"/>
<keyword evidence="2" id="KW-1185">Reference proteome</keyword>
<evidence type="ECO:0000313" key="2">
    <source>
        <dbReference type="Proteomes" id="UP000249363"/>
    </source>
</evidence>
<proteinExistence type="predicted"/>
<dbReference type="AlphaFoldDB" id="A0A364KMA9"/>
<dbReference type="OrthoDB" id="4454541at2759"/>
<protein>
    <submittedName>
        <fullName evidence="1">Uncharacterized protein</fullName>
    </submittedName>
</protein>
<gene>
    <name evidence="1" type="ORF">BHQ10_000696</name>
</gene>
<reference evidence="1 2" key="1">
    <citation type="journal article" date="2017" name="Biotechnol. Biofuels">
        <title>Differential beta-glucosidase expression as a function of carbon source availability in Talaromyces amestolkiae: a genomic and proteomic approach.</title>
        <authorList>
            <person name="de Eugenio L.I."/>
            <person name="Mendez-Liter J.A."/>
            <person name="Nieto-Dominguez M."/>
            <person name="Alonso L."/>
            <person name="Gil-Munoz J."/>
            <person name="Barriuso J."/>
            <person name="Prieto A."/>
            <person name="Martinez M.J."/>
        </authorList>
    </citation>
    <scope>NUCLEOTIDE SEQUENCE [LARGE SCALE GENOMIC DNA]</scope>
    <source>
        <strain evidence="1 2">CIB</strain>
    </source>
</reference>
<dbReference type="EMBL" id="MIKG01000001">
    <property type="protein sequence ID" value="RAO64684.1"/>
    <property type="molecule type" value="Genomic_DNA"/>
</dbReference>
<name>A0A364KMA9_TALAM</name>
<accession>A0A364KMA9</accession>
<sequence>MHGVELADDLMSDPIRLGFIQRALDSASLIIQTQFESETFRQSFHYTMDYNGTPTYYAIGFILKALPIAHEFVDCKRLLVMLQQAARMFEQAGAIDAANELRTDGERLAALTQTVVSPEVFTNSEAPFPTLFDIPSFFDEMVWDDDFPALGTLPLD</sequence>